<gene>
    <name evidence="2" type="ORF">OJY61_21860</name>
</gene>
<reference evidence="2" key="1">
    <citation type="submission" date="2023-04" db="EMBL/GenBank/DDBJ databases">
        <title>Whole Genome Sequence of Multi-drug resistant Aeromonas caviae as a gut pathogen in newborn.</title>
        <authorList>
            <person name="Jadhav S.V."/>
            <person name="Saroj S.D."/>
            <person name="Saha U.B."/>
            <person name="Sen S."/>
            <person name="Kher A."/>
        </authorList>
    </citation>
    <scope>NUCLEOTIDE SEQUENCE</scope>
    <source>
        <strain evidence="2">SVJ23</strain>
    </source>
</reference>
<sequence length="174" mass="19656">MTKHDWEEHKKRYLEEYPELTLAAYAALFGLNPSTARRAMRGVKSAVKGNVAQQSKSQRQSDHSTGNDHLPSALTATEPYASVGTEKESKTTKSRRYRKKALRNEEAYTHNSDHSHTTIPLVENTENDHHEWITDFGNKMAQYMEPLTAQNHTGGYVSSINLDDDLLKAVDLTP</sequence>
<dbReference type="Proteomes" id="UP001163285">
    <property type="component" value="Chromosome"/>
</dbReference>
<protein>
    <recommendedName>
        <fullName evidence="4">Terminase small subunit</fullName>
    </recommendedName>
</protein>
<proteinExistence type="predicted"/>
<dbReference type="AlphaFoldDB" id="A0AAF0K579"/>
<feature type="region of interest" description="Disordered" evidence="1">
    <location>
        <begin position="41"/>
        <end position="117"/>
    </location>
</feature>
<organism evidence="2 3">
    <name type="scientific">Aeromonas caviae</name>
    <name type="common">Aeromonas punctata</name>
    <dbReference type="NCBI Taxonomy" id="648"/>
    <lineage>
        <taxon>Bacteria</taxon>
        <taxon>Pseudomonadati</taxon>
        <taxon>Pseudomonadota</taxon>
        <taxon>Gammaproteobacteria</taxon>
        <taxon>Aeromonadales</taxon>
        <taxon>Aeromonadaceae</taxon>
        <taxon>Aeromonas</taxon>
    </lineage>
</organism>
<dbReference type="EMBL" id="CP110176">
    <property type="protein sequence ID" value="WGC85962.1"/>
    <property type="molecule type" value="Genomic_DNA"/>
</dbReference>
<name>A0AAF0K579_AERCA</name>
<evidence type="ECO:0008006" key="4">
    <source>
        <dbReference type="Google" id="ProtNLM"/>
    </source>
</evidence>
<evidence type="ECO:0000256" key="1">
    <source>
        <dbReference type="SAM" id="MobiDB-lite"/>
    </source>
</evidence>
<accession>A0AAF0K579</accession>
<evidence type="ECO:0000313" key="3">
    <source>
        <dbReference type="Proteomes" id="UP001163285"/>
    </source>
</evidence>
<feature type="compositionally biased region" description="Basic residues" evidence="1">
    <location>
        <begin position="92"/>
        <end position="101"/>
    </location>
</feature>
<dbReference type="RefSeq" id="WP_125117039.1">
    <property type="nucleotide sequence ID" value="NZ_AP019195.1"/>
</dbReference>
<evidence type="ECO:0000313" key="2">
    <source>
        <dbReference type="EMBL" id="WGC85962.1"/>
    </source>
</evidence>
<feature type="compositionally biased region" description="Basic and acidic residues" evidence="1">
    <location>
        <begin position="102"/>
        <end position="116"/>
    </location>
</feature>